<keyword evidence="21" id="KW-1185">Reference proteome</keyword>
<feature type="domain" description="UBP-type" evidence="19">
    <location>
        <begin position="1"/>
        <end position="107"/>
    </location>
</feature>
<evidence type="ECO:0000256" key="9">
    <source>
        <dbReference type="ARBA" id="ARBA00022807"/>
    </source>
</evidence>
<dbReference type="GO" id="GO:0005634">
    <property type="term" value="C:nucleus"/>
    <property type="evidence" value="ECO:0007669"/>
    <property type="project" value="TreeGrafter"/>
</dbReference>
<dbReference type="FunFam" id="3.90.70.10:FF:000144">
    <property type="entry name" value="Ubiquitinyl hydrolase 1"/>
    <property type="match status" value="1"/>
</dbReference>
<dbReference type="AlphaFoldDB" id="A0A0D2GLU2"/>
<evidence type="ECO:0000256" key="12">
    <source>
        <dbReference type="PIRSR" id="PIRSR016308-1"/>
    </source>
</evidence>
<evidence type="ECO:0000256" key="3">
    <source>
        <dbReference type="ARBA" id="ARBA00022670"/>
    </source>
</evidence>
<dbReference type="Pfam" id="PF00627">
    <property type="entry name" value="UBA"/>
    <property type="match status" value="2"/>
</dbReference>
<dbReference type="PROSITE" id="PS50235">
    <property type="entry name" value="USP_3"/>
    <property type="match status" value="1"/>
</dbReference>
<dbReference type="Pfam" id="PF17807">
    <property type="entry name" value="zf-UBP_var"/>
    <property type="match status" value="1"/>
</dbReference>
<dbReference type="Pfam" id="PF00443">
    <property type="entry name" value="UCH"/>
    <property type="match status" value="1"/>
</dbReference>
<evidence type="ECO:0000256" key="10">
    <source>
        <dbReference type="ARBA" id="ARBA00022833"/>
    </source>
</evidence>
<feature type="domain" description="UBA" evidence="17">
    <location>
        <begin position="595"/>
        <end position="636"/>
    </location>
</feature>
<feature type="binding site" evidence="13">
    <location>
        <position position="178"/>
    </location>
    <ligand>
        <name>Zn(2+)</name>
        <dbReference type="ChEBI" id="CHEBI:29105"/>
    </ligand>
</feature>
<keyword evidence="9 11" id="KW-0788">Thiol protease</keyword>
<evidence type="ECO:0000256" key="2">
    <source>
        <dbReference type="ARBA" id="ARBA00009085"/>
    </source>
</evidence>
<feature type="active site" description="Nucleophile" evidence="12">
    <location>
        <position position="311"/>
    </location>
</feature>
<keyword evidence="7 11" id="KW-0833">Ubl conjugation pathway</keyword>
<dbReference type="SMART" id="SM00290">
    <property type="entry name" value="ZnF_UBP"/>
    <property type="match status" value="2"/>
</dbReference>
<dbReference type="InterPro" id="IPR013083">
    <property type="entry name" value="Znf_RING/FYVE/PHD"/>
</dbReference>
<dbReference type="GO" id="GO:0004843">
    <property type="term" value="F:cysteine-type deubiquitinase activity"/>
    <property type="evidence" value="ECO:0007669"/>
    <property type="project" value="UniProtKB-UniRule"/>
</dbReference>
<proteinExistence type="inferred from homology"/>
<dbReference type="Gene3D" id="3.30.40.10">
    <property type="entry name" value="Zinc/RING finger domain, C3HC4 (zinc finger)"/>
    <property type="match status" value="2"/>
</dbReference>
<dbReference type="EC" id="3.4.19.12" evidence="11 15"/>
<evidence type="ECO:0000256" key="7">
    <source>
        <dbReference type="ARBA" id="ARBA00022786"/>
    </source>
</evidence>
<dbReference type="InterPro" id="IPR009060">
    <property type="entry name" value="UBA-like_sf"/>
</dbReference>
<dbReference type="Gene3D" id="3.90.70.10">
    <property type="entry name" value="Cysteine proteinases"/>
    <property type="match status" value="2"/>
</dbReference>
<dbReference type="PROSITE" id="PS50030">
    <property type="entry name" value="UBA"/>
    <property type="match status" value="2"/>
</dbReference>
<dbReference type="InterPro" id="IPR018200">
    <property type="entry name" value="USP_CS"/>
</dbReference>
<dbReference type="GO" id="GO:0006508">
    <property type="term" value="P:proteolysis"/>
    <property type="evidence" value="ECO:0007669"/>
    <property type="project" value="UniProtKB-KW"/>
</dbReference>
<evidence type="ECO:0000256" key="4">
    <source>
        <dbReference type="ARBA" id="ARBA00022723"/>
    </source>
</evidence>
<feature type="binding site" evidence="13">
    <location>
        <position position="195"/>
    </location>
    <ligand>
        <name>Zn(2+)</name>
        <dbReference type="ChEBI" id="CHEBI:29105"/>
    </ligand>
</feature>
<evidence type="ECO:0000259" key="19">
    <source>
        <dbReference type="PROSITE" id="PS50271"/>
    </source>
</evidence>
<evidence type="ECO:0000256" key="6">
    <source>
        <dbReference type="ARBA" id="ARBA00022771"/>
    </source>
</evidence>
<keyword evidence="3 11" id="KW-0645">Protease</keyword>
<dbReference type="FunFam" id="1.10.8.10:FF:000086">
    <property type="entry name" value="Ubiquitin carboxyl-terminal hydrolase"/>
    <property type="match status" value="1"/>
</dbReference>
<feature type="domain" description="UBP-type" evidence="19">
    <location>
        <begin position="151"/>
        <end position="260"/>
    </location>
</feature>
<dbReference type="PROSITE" id="PS00973">
    <property type="entry name" value="USP_2"/>
    <property type="match status" value="1"/>
</dbReference>
<dbReference type="PROSITE" id="PS50271">
    <property type="entry name" value="ZF_UBP"/>
    <property type="match status" value="2"/>
</dbReference>
<dbReference type="FunFam" id="3.30.40.10:FF:000587">
    <property type="entry name" value="Ubiquitin carboxyl-terminal hydrolase"/>
    <property type="match status" value="1"/>
</dbReference>
<evidence type="ECO:0000256" key="5">
    <source>
        <dbReference type="ARBA" id="ARBA00022737"/>
    </source>
</evidence>
<evidence type="ECO:0000256" key="1">
    <source>
        <dbReference type="ARBA" id="ARBA00000707"/>
    </source>
</evidence>
<comment type="catalytic activity">
    <reaction evidence="1 11 15">
        <text>Thiol-dependent hydrolysis of ester, thioester, amide, peptide and isopeptide bonds formed by the C-terminal Gly of ubiquitin (a 76-residue protein attached to proteins as an intracellular targeting signal).</text>
        <dbReference type="EC" id="3.4.19.12"/>
    </reaction>
</comment>
<dbReference type="InterPro" id="IPR001394">
    <property type="entry name" value="Peptidase_C19_UCH"/>
</dbReference>
<dbReference type="GO" id="GO:0016579">
    <property type="term" value="P:protein deubiquitination"/>
    <property type="evidence" value="ECO:0007669"/>
    <property type="project" value="InterPro"/>
</dbReference>
<feature type="domain" description="USP" evidence="18">
    <location>
        <begin position="302"/>
        <end position="792"/>
    </location>
</feature>
<dbReference type="STRING" id="5601.A0A0D2GLU2"/>
<feature type="binding site" evidence="13">
    <location>
        <position position="175"/>
    </location>
    <ligand>
        <name>Zn(2+)</name>
        <dbReference type="ChEBI" id="CHEBI:29105"/>
    </ligand>
</feature>
<evidence type="ECO:0000259" key="17">
    <source>
        <dbReference type="PROSITE" id="PS50030"/>
    </source>
</evidence>
<keyword evidence="10 11" id="KW-0862">Zinc</keyword>
<dbReference type="InterPro" id="IPR016652">
    <property type="entry name" value="Ubiquitinyl_hydrolase"/>
</dbReference>
<evidence type="ECO:0000259" key="18">
    <source>
        <dbReference type="PROSITE" id="PS50235"/>
    </source>
</evidence>
<feature type="binding site" evidence="13">
    <location>
        <position position="208"/>
    </location>
    <ligand>
        <name>Zn(2+)</name>
        <dbReference type="ChEBI" id="CHEBI:29105"/>
    </ligand>
</feature>
<comment type="similarity">
    <text evidence="2 11 15">Belongs to the peptidase C19 family.</text>
</comment>
<dbReference type="InterPro" id="IPR001607">
    <property type="entry name" value="Znf_UBP"/>
</dbReference>
<dbReference type="FunFam" id="3.30.40.10:FF:000396">
    <property type="entry name" value="Ubiquitin carboxyl-terminal hydrolase"/>
    <property type="match status" value="1"/>
</dbReference>
<protein>
    <recommendedName>
        <fullName evidence="11 15">Ubiquitin carboxyl-terminal hydrolase</fullName>
        <ecNumber evidence="11 15">3.4.19.12</ecNumber>
    </recommendedName>
</protein>
<keyword evidence="5" id="KW-0677">Repeat</keyword>
<gene>
    <name evidence="20" type="ORF">PV04_01492</name>
</gene>
<dbReference type="SUPFAM" id="SSF54001">
    <property type="entry name" value="Cysteine proteinases"/>
    <property type="match status" value="1"/>
</dbReference>
<accession>A0A0D2GLU2</accession>
<dbReference type="Proteomes" id="UP000054266">
    <property type="component" value="Unassembled WGS sequence"/>
</dbReference>
<dbReference type="InterPro" id="IPR041432">
    <property type="entry name" value="UBP13_Znf-UBP_var"/>
</dbReference>
<organism evidence="20 21">
    <name type="scientific">Phialophora macrospora</name>
    <dbReference type="NCBI Taxonomy" id="1851006"/>
    <lineage>
        <taxon>Eukaryota</taxon>
        <taxon>Fungi</taxon>
        <taxon>Dikarya</taxon>
        <taxon>Ascomycota</taxon>
        <taxon>Pezizomycotina</taxon>
        <taxon>Eurotiomycetes</taxon>
        <taxon>Chaetothyriomycetidae</taxon>
        <taxon>Chaetothyriales</taxon>
        <taxon>Herpotrichiellaceae</taxon>
        <taxon>Phialophora</taxon>
    </lineage>
</organism>
<evidence type="ECO:0000256" key="11">
    <source>
        <dbReference type="PIRNR" id="PIRNR016308"/>
    </source>
</evidence>
<evidence type="ECO:0000256" key="13">
    <source>
        <dbReference type="PIRSR" id="PIRSR016308-3"/>
    </source>
</evidence>
<keyword evidence="4 11" id="KW-0479">Metal-binding</keyword>
<dbReference type="InterPro" id="IPR015940">
    <property type="entry name" value="UBA"/>
</dbReference>
<evidence type="ECO:0000313" key="21">
    <source>
        <dbReference type="Proteomes" id="UP000054266"/>
    </source>
</evidence>
<dbReference type="SMART" id="SM00165">
    <property type="entry name" value="UBA"/>
    <property type="match status" value="2"/>
</dbReference>
<evidence type="ECO:0000256" key="16">
    <source>
        <dbReference type="SAM" id="MobiDB-lite"/>
    </source>
</evidence>
<dbReference type="CDD" id="cd14385">
    <property type="entry name" value="UBA1_spUBP14_like"/>
    <property type="match status" value="1"/>
</dbReference>
<dbReference type="GO" id="GO:0008270">
    <property type="term" value="F:zinc ion binding"/>
    <property type="evidence" value="ECO:0007669"/>
    <property type="project" value="UniProtKB-UniRule"/>
</dbReference>
<evidence type="ECO:0000256" key="8">
    <source>
        <dbReference type="ARBA" id="ARBA00022801"/>
    </source>
</evidence>
<evidence type="ECO:0000256" key="14">
    <source>
        <dbReference type="PROSITE-ProRule" id="PRU00502"/>
    </source>
</evidence>
<dbReference type="FunFam" id="1.10.8.10:FF:000103">
    <property type="entry name" value="Ubiquitin carboxyl-terminal hydrolase"/>
    <property type="match status" value="1"/>
</dbReference>
<dbReference type="EMBL" id="KN846956">
    <property type="protein sequence ID" value="KIW73364.1"/>
    <property type="molecule type" value="Genomic_DNA"/>
</dbReference>
<reference evidence="20 21" key="1">
    <citation type="submission" date="2015-01" db="EMBL/GenBank/DDBJ databases">
        <title>The Genome Sequence of Capronia semiimmersa CBS27337.</title>
        <authorList>
            <consortium name="The Broad Institute Genomics Platform"/>
            <person name="Cuomo C."/>
            <person name="de Hoog S."/>
            <person name="Gorbushina A."/>
            <person name="Stielow B."/>
            <person name="Teixiera M."/>
            <person name="Abouelleil A."/>
            <person name="Chapman S.B."/>
            <person name="Priest M."/>
            <person name="Young S.K."/>
            <person name="Wortman J."/>
            <person name="Nusbaum C."/>
            <person name="Birren B."/>
        </authorList>
    </citation>
    <scope>NUCLEOTIDE SEQUENCE [LARGE SCALE GENOMIC DNA]</scope>
    <source>
        <strain evidence="20 21">CBS 27337</strain>
    </source>
</reference>
<dbReference type="CDD" id="cd02658">
    <property type="entry name" value="Peptidase_C19B"/>
    <property type="match status" value="1"/>
</dbReference>
<sequence length="794" mass="87877">MACPHAQSQDLRPPRPNQSVYREDCTQCFDSIDDEAGLDVCLSCFNGGCAGDRNHSLLHYSLTSHPLVLNIKRIRKHVQRDEPPPKLTKLAIAAETEEDKYDTTTRVKCYACGIQDVDQSSGNLAAVVDGVMKAMTFAKSEEVKAWEQEFTPCEHTLCLEQETGRQIESQNLGSCSKCELKENLWLCLQCGNLGCGRAQFGGIGGNSHGLAHATESGHAVAVKLGSITPEGNADVYCYHCNEERVDTELAKHLAHWGINIAEREKTEKSLMEMQVEQNLKWDFSMTTEDGKELSPLFGQGLTGLKNIGNSCYLNSAVQCLFSLPDFQDRYYRPNEPPPTTQLPAEDLETQLRKLADGVLSGRYSRPETNTHVSPDNPEVPHQKGLSPAMFKHLIGRNHEEFSTMRQQDAFEFLLHLFKHISISNNSQPSQDPVQSFRFAMEQRLQCLNCKRVRYRIDEQDNISIPVPVRRQQVLNGQDEETEAPKGSEFEPVSLKECLDIFTSTAAVEFTCPACGSKAGFAKSSKFKTFPKNLAINPLRFEIINWVPTKLDIPVQVTDEPFDLSPYKSSGLQPNEEALPEDANVGGSSLGTAAFVPNEEALSQLESMGFPRARCEKALHATGNADAEAAMNWLFSHMDDPDIDAPLNLGGGAGNGSADDADKIAQLGDMGIGAPQARKALRECNGDVNRAVDWVFSHPDDQGEFGEEASAAPKEPKALPGSEQLPAKFELQSIVCHKGSSIHAGHYVAFIRRAIPGTDKDKHWVLFNDEKVVKAMDVDEMKKFAYIYFFRMVEG</sequence>
<dbReference type="PANTHER" id="PTHR24006:SF664">
    <property type="entry name" value="UBIQUITIN CARBOXYL-TERMINAL HYDROLASE"/>
    <property type="match status" value="1"/>
</dbReference>
<dbReference type="PANTHER" id="PTHR24006">
    <property type="entry name" value="UBIQUITIN CARBOXYL-TERMINAL HYDROLASE"/>
    <property type="match status" value="1"/>
</dbReference>
<dbReference type="InterPro" id="IPR050164">
    <property type="entry name" value="Peptidase_C19"/>
</dbReference>
<evidence type="ECO:0000256" key="15">
    <source>
        <dbReference type="RuleBase" id="RU366025"/>
    </source>
</evidence>
<dbReference type="InterPro" id="IPR028889">
    <property type="entry name" value="USP"/>
</dbReference>
<dbReference type="SUPFAM" id="SSF57850">
    <property type="entry name" value="RING/U-box"/>
    <property type="match status" value="2"/>
</dbReference>
<dbReference type="HOGENOM" id="CLU_009884_1_0_1"/>
<dbReference type="GO" id="GO:0005829">
    <property type="term" value="C:cytosol"/>
    <property type="evidence" value="ECO:0007669"/>
    <property type="project" value="TreeGrafter"/>
</dbReference>
<feature type="domain" description="UBA" evidence="17">
    <location>
        <begin position="656"/>
        <end position="697"/>
    </location>
</feature>
<dbReference type="SUPFAM" id="SSF46934">
    <property type="entry name" value="UBA-like"/>
    <property type="match status" value="1"/>
</dbReference>
<feature type="active site" description="Proton acceptor" evidence="12">
    <location>
        <position position="745"/>
    </location>
</feature>
<keyword evidence="6 14" id="KW-0863">Zinc-finger</keyword>
<dbReference type="Pfam" id="PF02148">
    <property type="entry name" value="zf-UBP"/>
    <property type="match status" value="1"/>
</dbReference>
<dbReference type="PIRSF" id="PIRSF016308">
    <property type="entry name" value="UBP"/>
    <property type="match status" value="1"/>
</dbReference>
<dbReference type="Gene3D" id="1.10.8.10">
    <property type="entry name" value="DNA helicase RuvA subunit, C-terminal domain"/>
    <property type="match status" value="2"/>
</dbReference>
<feature type="region of interest" description="Disordered" evidence="16">
    <location>
        <begin position="362"/>
        <end position="383"/>
    </location>
</feature>
<evidence type="ECO:0000313" key="20">
    <source>
        <dbReference type="EMBL" id="KIW73364.1"/>
    </source>
</evidence>
<dbReference type="InterPro" id="IPR038765">
    <property type="entry name" value="Papain-like_cys_pep_sf"/>
</dbReference>
<dbReference type="PROSITE" id="PS00972">
    <property type="entry name" value="USP_1"/>
    <property type="match status" value="1"/>
</dbReference>
<dbReference type="FunFam" id="3.90.70.10:FF:000235">
    <property type="entry name" value="Ubiquitin carboxyl-terminal hydrolase"/>
    <property type="match status" value="1"/>
</dbReference>
<name>A0A0D2GLU2_9EURO</name>
<keyword evidence="8 11" id="KW-0378">Hydrolase</keyword>